<sequence length="198" mass="22032">MFGDSQKSSSEQCNTSITAFNGYCYDSVTHRRCCQSCASVFRNISGCISDDVDVNCSVGHCHLQNVSNSCCYTCRDVNVSGIITTTSKPQLHTDCSLLSSDLVPFCDGIDCSLPIARMFCCFTCRPYNPYRRGSSPLTTSTTLKPTRPTTIADCWSGDIFYYCPVSACSNDVIRQHCCKTCRHYSPRTHRHFLKATKL</sequence>
<name>A0A2C9M0W3_BIOGL</name>
<dbReference type="VEuPathDB" id="VectorBase:BGLB037242"/>
<dbReference type="EnsemblMetazoa" id="BGLB037242-RD">
    <property type="protein sequence ID" value="BGLB037242-PD"/>
    <property type="gene ID" value="BGLB037242"/>
</dbReference>
<dbReference type="AlphaFoldDB" id="A0A2C9M0W3"/>
<evidence type="ECO:0000313" key="2">
    <source>
        <dbReference type="Proteomes" id="UP000076420"/>
    </source>
</evidence>
<evidence type="ECO:0000313" key="1">
    <source>
        <dbReference type="EnsemblMetazoa" id="BGLB037242-PD"/>
    </source>
</evidence>
<accession>A0A2C9M0W3</accession>
<dbReference type="VEuPathDB" id="VectorBase:BGLAX_051263"/>
<dbReference type="Proteomes" id="UP000076420">
    <property type="component" value="Unassembled WGS sequence"/>
</dbReference>
<protein>
    <submittedName>
        <fullName evidence="1">Uncharacterized protein</fullName>
    </submittedName>
</protein>
<reference evidence="1" key="1">
    <citation type="submission" date="2020-05" db="UniProtKB">
        <authorList>
            <consortium name="EnsemblMetazoa"/>
        </authorList>
    </citation>
    <scope>IDENTIFICATION</scope>
    <source>
        <strain evidence="1">BB02</strain>
    </source>
</reference>
<proteinExistence type="predicted"/>
<gene>
    <name evidence="1" type="primary">106064024</name>
</gene>
<organism evidence="1 2">
    <name type="scientific">Biomphalaria glabrata</name>
    <name type="common">Bloodfluke planorb</name>
    <name type="synonym">Freshwater snail</name>
    <dbReference type="NCBI Taxonomy" id="6526"/>
    <lineage>
        <taxon>Eukaryota</taxon>
        <taxon>Metazoa</taxon>
        <taxon>Spiralia</taxon>
        <taxon>Lophotrochozoa</taxon>
        <taxon>Mollusca</taxon>
        <taxon>Gastropoda</taxon>
        <taxon>Heterobranchia</taxon>
        <taxon>Euthyneura</taxon>
        <taxon>Panpulmonata</taxon>
        <taxon>Hygrophila</taxon>
        <taxon>Lymnaeoidea</taxon>
        <taxon>Planorbidae</taxon>
        <taxon>Biomphalaria</taxon>
    </lineage>
</organism>